<keyword evidence="3" id="KW-0732">Signal</keyword>
<feature type="region of interest" description="Disordered" evidence="1">
    <location>
        <begin position="243"/>
        <end position="275"/>
    </location>
</feature>
<gene>
    <name evidence="5" type="ORF">PG999_010265</name>
</gene>
<keyword evidence="2" id="KW-0812">Transmembrane</keyword>
<sequence length="398" mass="42130">MKFSNFLVPAFAGLAVADTAASQPSTEAYILRESRPSKDASSSSSPSISSNAAQAILSSRLSSDDRLSQDIPEADYDVMNRFGKPSAKLFGDDDSAAAHQLVLLYKGVDAANTKALKKALGASSSPSFTSPSALNYFPSASRYNTNKCKFEDAIDPAKDACWQGVSRTQYLEIDLSKDAKSTSAAALAKNLKALQSLAQSGKMETLILIHPSAQAAGSPEELRRRDLKTEVVLTDKQTVATTKPTFAAAAADKNDKPKTKTPGTSPSNPHPFKDGKNKKGGLLPACFTSQNACNTATNNCTGHGMCENKWKAETGKACFACRCLETTEKDADGKSRGLFRWGGSACHKQDISTPFWLLAGLTLVLVSIVGFCINLLFQVGEEPLPGVIGAGVSRGGSK</sequence>
<feature type="chain" id="PRO_5043968025" evidence="3">
    <location>
        <begin position="23"/>
        <end position="398"/>
    </location>
</feature>
<dbReference type="PANTHER" id="PTHR36853">
    <property type="entry name" value="EXPRESSED PROTEIN"/>
    <property type="match status" value="1"/>
</dbReference>
<evidence type="ECO:0000256" key="1">
    <source>
        <dbReference type="SAM" id="MobiDB-lite"/>
    </source>
</evidence>
<evidence type="ECO:0000313" key="6">
    <source>
        <dbReference type="Proteomes" id="UP001392437"/>
    </source>
</evidence>
<evidence type="ECO:0000259" key="4">
    <source>
        <dbReference type="Pfam" id="PF12955"/>
    </source>
</evidence>
<name>A0AAW0QKI6_9PEZI</name>
<evidence type="ECO:0000313" key="5">
    <source>
        <dbReference type="EMBL" id="KAK8099891.1"/>
    </source>
</evidence>
<feature type="transmembrane region" description="Helical" evidence="2">
    <location>
        <begin position="355"/>
        <end position="377"/>
    </location>
</feature>
<dbReference type="PANTHER" id="PTHR36853:SF1">
    <property type="entry name" value="DUF3844 DOMAIN-CONTAINING PROTEIN"/>
    <property type="match status" value="1"/>
</dbReference>
<dbReference type="AlphaFoldDB" id="A0AAW0QKI6"/>
<dbReference type="Pfam" id="PF12955">
    <property type="entry name" value="Vps3844_C"/>
    <property type="match status" value="1"/>
</dbReference>
<feature type="region of interest" description="Disordered" evidence="1">
    <location>
        <begin position="32"/>
        <end position="51"/>
    </location>
</feature>
<feature type="compositionally biased region" description="Low complexity" evidence="1">
    <location>
        <begin position="39"/>
        <end position="50"/>
    </location>
</feature>
<reference evidence="5 6" key="1">
    <citation type="submission" date="2023-01" db="EMBL/GenBank/DDBJ databases">
        <title>Analysis of 21 Apiospora genomes using comparative genomics revels a genus with tremendous synthesis potential of carbohydrate active enzymes and secondary metabolites.</title>
        <authorList>
            <person name="Sorensen T."/>
        </authorList>
    </citation>
    <scope>NUCLEOTIDE SEQUENCE [LARGE SCALE GENOMIC DNA]</scope>
    <source>
        <strain evidence="5 6">CBS 117206</strain>
    </source>
</reference>
<dbReference type="InterPro" id="IPR053065">
    <property type="entry name" value="Archenteron_Induction-Rel"/>
</dbReference>
<protein>
    <submittedName>
        <fullName evidence="5">Arsenate reductase</fullName>
    </submittedName>
</protein>
<organism evidence="5 6">
    <name type="scientific">Apiospora kogelbergensis</name>
    <dbReference type="NCBI Taxonomy" id="1337665"/>
    <lineage>
        <taxon>Eukaryota</taxon>
        <taxon>Fungi</taxon>
        <taxon>Dikarya</taxon>
        <taxon>Ascomycota</taxon>
        <taxon>Pezizomycotina</taxon>
        <taxon>Sordariomycetes</taxon>
        <taxon>Xylariomycetidae</taxon>
        <taxon>Amphisphaeriales</taxon>
        <taxon>Apiosporaceae</taxon>
        <taxon>Apiospora</taxon>
    </lineage>
</organism>
<proteinExistence type="predicted"/>
<comment type="caution">
    <text evidence="5">The sequence shown here is derived from an EMBL/GenBank/DDBJ whole genome shotgun (WGS) entry which is preliminary data.</text>
</comment>
<accession>A0AAW0QKI6</accession>
<keyword evidence="2" id="KW-0472">Membrane</keyword>
<evidence type="ECO:0000256" key="2">
    <source>
        <dbReference type="SAM" id="Phobius"/>
    </source>
</evidence>
<keyword evidence="2" id="KW-1133">Transmembrane helix</keyword>
<dbReference type="InterPro" id="IPR024382">
    <property type="entry name" value="Vps3844_C"/>
</dbReference>
<dbReference type="EMBL" id="JAQQWP010000009">
    <property type="protein sequence ID" value="KAK8099891.1"/>
    <property type="molecule type" value="Genomic_DNA"/>
</dbReference>
<evidence type="ECO:0000256" key="3">
    <source>
        <dbReference type="SAM" id="SignalP"/>
    </source>
</evidence>
<feature type="signal peptide" evidence="3">
    <location>
        <begin position="1"/>
        <end position="22"/>
    </location>
</feature>
<dbReference type="GO" id="GO:0005783">
    <property type="term" value="C:endoplasmic reticulum"/>
    <property type="evidence" value="ECO:0007669"/>
    <property type="project" value="TreeGrafter"/>
</dbReference>
<dbReference type="Proteomes" id="UP001392437">
    <property type="component" value="Unassembled WGS sequence"/>
</dbReference>
<keyword evidence="6" id="KW-1185">Reference proteome</keyword>
<feature type="domain" description="Vacuolar sorting protein Vps3844 C-terminal" evidence="4">
    <location>
        <begin position="286"/>
        <end position="390"/>
    </location>
</feature>